<name>A0ABV1JA93_9ACTN</name>
<accession>A0ABV1JA93</accession>
<keyword evidence="1" id="KW-1133">Transmembrane helix</keyword>
<gene>
    <name evidence="2" type="ORF">AAA083_03315</name>
</gene>
<protein>
    <submittedName>
        <fullName evidence="2">Uncharacterized protein</fullName>
    </submittedName>
</protein>
<sequence>MKEFSGLAKVGYFCIGLFGGLPGVLVAWLVGHDGWGWSEGGKKFAWFGCLFFFAAAIVLSLTGGLMALIAVMTGNATVTVS</sequence>
<comment type="caution">
    <text evidence="2">The sequence shown here is derived from an EMBL/GenBank/DDBJ whole genome shotgun (WGS) entry which is preliminary data.</text>
</comment>
<feature type="transmembrane region" description="Helical" evidence="1">
    <location>
        <begin position="12"/>
        <end position="32"/>
    </location>
</feature>
<feature type="transmembrane region" description="Helical" evidence="1">
    <location>
        <begin position="44"/>
        <end position="71"/>
    </location>
</feature>
<dbReference type="RefSeq" id="WP_349227152.1">
    <property type="nucleotide sequence ID" value="NZ_JBBNOP010000002.1"/>
</dbReference>
<keyword evidence="1" id="KW-0472">Membrane</keyword>
<organism evidence="2 3">
    <name type="scientific">Raoultibacter massiliensis</name>
    <dbReference type="NCBI Taxonomy" id="1852371"/>
    <lineage>
        <taxon>Bacteria</taxon>
        <taxon>Bacillati</taxon>
        <taxon>Actinomycetota</taxon>
        <taxon>Coriobacteriia</taxon>
        <taxon>Eggerthellales</taxon>
        <taxon>Eggerthellaceae</taxon>
        <taxon>Raoultibacter</taxon>
    </lineage>
</organism>
<evidence type="ECO:0000313" key="2">
    <source>
        <dbReference type="EMBL" id="MEQ3362003.1"/>
    </source>
</evidence>
<reference evidence="2 3" key="1">
    <citation type="submission" date="2024-04" db="EMBL/GenBank/DDBJ databases">
        <title>Human intestinal bacterial collection.</title>
        <authorList>
            <person name="Pauvert C."/>
            <person name="Hitch T.C.A."/>
            <person name="Clavel T."/>
        </authorList>
    </citation>
    <scope>NUCLEOTIDE SEQUENCE [LARGE SCALE GENOMIC DNA]</scope>
    <source>
        <strain evidence="2 3">CLA-KB-H42</strain>
    </source>
</reference>
<keyword evidence="3" id="KW-1185">Reference proteome</keyword>
<evidence type="ECO:0000313" key="3">
    <source>
        <dbReference type="Proteomes" id="UP001487305"/>
    </source>
</evidence>
<dbReference type="Proteomes" id="UP001487305">
    <property type="component" value="Unassembled WGS sequence"/>
</dbReference>
<keyword evidence="1" id="KW-0812">Transmembrane</keyword>
<proteinExistence type="predicted"/>
<evidence type="ECO:0000256" key="1">
    <source>
        <dbReference type="SAM" id="Phobius"/>
    </source>
</evidence>
<dbReference type="EMBL" id="JBBNOP010000002">
    <property type="protein sequence ID" value="MEQ3362003.1"/>
    <property type="molecule type" value="Genomic_DNA"/>
</dbReference>